<feature type="transmembrane region" description="Helical" evidence="1">
    <location>
        <begin position="50"/>
        <end position="73"/>
    </location>
</feature>
<sequence length="234" mass="24632">MTTEGGTTGNRSMLGWLPVAWLCLVMALSARGIDGSLAVVLSYDFPGPVLYFIWFTMLFGAVTILWGLYLLFLAYDRSQRFAVQFIRWQSVIILVLVARELYVLAAPDFAFSLASFAWTAGEVVVGAAMIALVRRERQAGPVVVAAAGAPRAPVSVPAAIALTLLGIVLGGALGLALGLGGGQLYAEATDMSCFEGGCGYFVIFMGLGGTVAGAISGGVFALWRVLSRRASRPV</sequence>
<evidence type="ECO:0000313" key="3">
    <source>
        <dbReference type="Proteomes" id="UP000536262"/>
    </source>
</evidence>
<dbReference type="RefSeq" id="WP_055981495.1">
    <property type="nucleotide sequence ID" value="NZ_BAABEG010000001.1"/>
</dbReference>
<accession>A0A7X0F6I5</accession>
<keyword evidence="1" id="KW-0812">Transmembrane</keyword>
<keyword evidence="3" id="KW-1185">Reference proteome</keyword>
<reference evidence="2 3" key="1">
    <citation type="submission" date="2020-08" db="EMBL/GenBank/DDBJ databases">
        <title>Genomic Encyclopedia of Type Strains, Phase IV (KMG-IV): sequencing the most valuable type-strain genomes for metagenomic binning, comparative biology and taxonomic classification.</title>
        <authorList>
            <person name="Goeker M."/>
        </authorList>
    </citation>
    <scope>NUCLEOTIDE SEQUENCE [LARGE SCALE GENOMIC DNA]</scope>
    <source>
        <strain evidence="2 3">DSM 7051</strain>
    </source>
</reference>
<keyword evidence="1" id="KW-0472">Membrane</keyword>
<feature type="transmembrane region" description="Helical" evidence="1">
    <location>
        <begin position="12"/>
        <end position="30"/>
    </location>
</feature>
<comment type="caution">
    <text evidence="2">The sequence shown here is derived from an EMBL/GenBank/DDBJ whole genome shotgun (WGS) entry which is preliminary data.</text>
</comment>
<evidence type="ECO:0008006" key="4">
    <source>
        <dbReference type="Google" id="ProtNLM"/>
    </source>
</evidence>
<gene>
    <name evidence="2" type="ORF">GGR00_001704</name>
</gene>
<feature type="transmembrane region" description="Helical" evidence="1">
    <location>
        <begin position="199"/>
        <end position="223"/>
    </location>
</feature>
<evidence type="ECO:0000313" key="2">
    <source>
        <dbReference type="EMBL" id="MBB6353930.1"/>
    </source>
</evidence>
<dbReference type="AlphaFoldDB" id="A0A7X0F6I5"/>
<evidence type="ECO:0000256" key="1">
    <source>
        <dbReference type="SAM" id="Phobius"/>
    </source>
</evidence>
<dbReference type="EMBL" id="JACHOU010000003">
    <property type="protein sequence ID" value="MBB6353930.1"/>
    <property type="molecule type" value="Genomic_DNA"/>
</dbReference>
<name>A0A7X0F6I5_9HYPH</name>
<feature type="transmembrane region" description="Helical" evidence="1">
    <location>
        <begin position="154"/>
        <end position="179"/>
    </location>
</feature>
<organism evidence="2 3">
    <name type="scientific">Aminobacter aganoensis</name>
    <dbReference type="NCBI Taxonomy" id="83264"/>
    <lineage>
        <taxon>Bacteria</taxon>
        <taxon>Pseudomonadati</taxon>
        <taxon>Pseudomonadota</taxon>
        <taxon>Alphaproteobacteria</taxon>
        <taxon>Hyphomicrobiales</taxon>
        <taxon>Phyllobacteriaceae</taxon>
        <taxon>Aminobacter</taxon>
    </lineage>
</organism>
<feature type="transmembrane region" description="Helical" evidence="1">
    <location>
        <begin position="85"/>
        <end position="105"/>
    </location>
</feature>
<keyword evidence="1" id="KW-1133">Transmembrane helix</keyword>
<dbReference type="Proteomes" id="UP000536262">
    <property type="component" value="Unassembled WGS sequence"/>
</dbReference>
<proteinExistence type="predicted"/>
<protein>
    <recommendedName>
        <fullName evidence="4">DUF2569 family protein</fullName>
    </recommendedName>
</protein>
<feature type="transmembrane region" description="Helical" evidence="1">
    <location>
        <begin position="111"/>
        <end position="133"/>
    </location>
</feature>